<dbReference type="SMART" id="SM00028">
    <property type="entry name" value="TPR"/>
    <property type="match status" value="2"/>
</dbReference>
<dbReference type="PROSITE" id="PS50005">
    <property type="entry name" value="TPR"/>
    <property type="match status" value="1"/>
</dbReference>
<dbReference type="InterPro" id="IPR011990">
    <property type="entry name" value="TPR-like_helical_dom_sf"/>
</dbReference>
<accession>A0ABU4MY50</accession>
<gene>
    <name evidence="3" type="ORF">PV383_28630</name>
</gene>
<evidence type="ECO:0000256" key="1">
    <source>
        <dbReference type="PROSITE-ProRule" id="PRU00339"/>
    </source>
</evidence>
<dbReference type="SUPFAM" id="SSF48452">
    <property type="entry name" value="TPR-like"/>
    <property type="match status" value="1"/>
</dbReference>
<sequence>MDVQQGLAELAADLRALQIQHGNPALREIERHAPAERPLPPSTVSEVLNGKRLPRLDLLLSLVQTLLGFTDGGHHRPVPSRDPRIESWRDRWSALQLLQRSAKQTVAATEASQPQPRTQASPPSPGPDDTARVSPFDEPPAVRIFVAMPGSSMGEEARWTNIPEIRRRLLDPVATRVGRALGCETDLVIEKEKTFMGTIHRSMFREAMEADVYIADLSGANPNVYLELGVRWALRDAVTVLIAQDVREVRFNAAASRVIGYGPMPEELEEAQRQIAEAVVGGVRRREHVDSPVREGSAYVTVPRAHYEGLATEIAGLRAQQGEDLIDAALALSRDDQSRSIELLHEAVARNPSSLRGHHELGVALRRENRHAEAEAMLRICVRLRPDHAPSWRELGTTRSKRGALQEAADAFARAVELDDSDGETWATLGGLHRRLARRDPPERFDADELERALGCYRRAVALSGNDTYPRLNEARVELLLHGVHGTDPSPVLDRFRRLEHLARFAAEDTAGADPWPVFDLADTLLLTGREEEGLIELRKAIGLVRPHETESVLSSVVAPLQDFLIYGQLLTAPARSAVDAAVAECLRHLPPHTPS</sequence>
<dbReference type="InterPro" id="IPR019734">
    <property type="entry name" value="TPR_rpt"/>
</dbReference>
<proteinExistence type="predicted"/>
<feature type="compositionally biased region" description="Polar residues" evidence="2">
    <location>
        <begin position="103"/>
        <end position="121"/>
    </location>
</feature>
<evidence type="ECO:0008006" key="5">
    <source>
        <dbReference type="Google" id="ProtNLM"/>
    </source>
</evidence>
<feature type="region of interest" description="Disordered" evidence="2">
    <location>
        <begin position="103"/>
        <end position="136"/>
    </location>
</feature>
<dbReference type="Pfam" id="PF20308">
    <property type="entry name" value="TPR-S"/>
    <property type="match status" value="1"/>
</dbReference>
<name>A0ABU4MY50_9ACTN</name>
<dbReference type="EMBL" id="JARAWJ010000024">
    <property type="protein sequence ID" value="MDX3041128.1"/>
    <property type="molecule type" value="Genomic_DNA"/>
</dbReference>
<dbReference type="RefSeq" id="WP_143110754.1">
    <property type="nucleotide sequence ID" value="NZ_JABXWF010000020.1"/>
</dbReference>
<feature type="repeat" description="TPR" evidence="1">
    <location>
        <begin position="389"/>
        <end position="422"/>
    </location>
</feature>
<comment type="caution">
    <text evidence="3">The sequence shown here is derived from an EMBL/GenBank/DDBJ whole genome shotgun (WGS) entry which is preliminary data.</text>
</comment>
<keyword evidence="4" id="KW-1185">Reference proteome</keyword>
<evidence type="ECO:0000313" key="3">
    <source>
        <dbReference type="EMBL" id="MDX3041128.1"/>
    </source>
</evidence>
<reference evidence="3 4" key="1">
    <citation type="journal article" date="2023" name="Microb. Genom.">
        <title>Mesoterricola silvestris gen. nov., sp. nov., Mesoterricola sediminis sp. nov., Geothrix oryzae sp. nov., Geothrix edaphica sp. nov., Geothrix rubra sp. nov., and Geothrix limicola sp. nov., six novel members of Acidobacteriota isolated from soils.</title>
        <authorList>
            <person name="Weisberg A.J."/>
            <person name="Pearce E."/>
            <person name="Kramer C.G."/>
            <person name="Chang J.H."/>
            <person name="Clarke C.R."/>
        </authorList>
    </citation>
    <scope>NUCLEOTIDE SEQUENCE [LARGE SCALE GENOMIC DNA]</scope>
    <source>
        <strain evidence="3 4">NE20-4-1</strain>
    </source>
</reference>
<dbReference type="Gene3D" id="1.25.40.10">
    <property type="entry name" value="Tetratricopeptide repeat domain"/>
    <property type="match status" value="1"/>
</dbReference>
<dbReference type="Proteomes" id="UP001282474">
    <property type="component" value="Unassembled WGS sequence"/>
</dbReference>
<evidence type="ECO:0000313" key="4">
    <source>
        <dbReference type="Proteomes" id="UP001282474"/>
    </source>
</evidence>
<evidence type="ECO:0000256" key="2">
    <source>
        <dbReference type="SAM" id="MobiDB-lite"/>
    </source>
</evidence>
<protein>
    <recommendedName>
        <fullName evidence="5">Tetratricopeptide repeat protein</fullName>
    </recommendedName>
</protein>
<keyword evidence="1" id="KW-0802">TPR repeat</keyword>
<dbReference type="InterPro" id="IPR046880">
    <property type="entry name" value="TPR-S"/>
</dbReference>
<organism evidence="3 4">
    <name type="scientific">Streptomyces caniscabiei</name>
    <dbReference type="NCBI Taxonomy" id="2746961"/>
    <lineage>
        <taxon>Bacteria</taxon>
        <taxon>Bacillati</taxon>
        <taxon>Actinomycetota</taxon>
        <taxon>Actinomycetes</taxon>
        <taxon>Kitasatosporales</taxon>
        <taxon>Streptomycetaceae</taxon>
        <taxon>Streptomyces</taxon>
    </lineage>
</organism>